<dbReference type="InterPro" id="IPR011330">
    <property type="entry name" value="Glyco_hydro/deAcase_b/a-brl"/>
</dbReference>
<dbReference type="Pfam" id="PF03746">
    <property type="entry name" value="LamB_YcsF"/>
    <property type="match status" value="1"/>
</dbReference>
<gene>
    <name evidence="1" type="ORF">HY834_07885</name>
</gene>
<protein>
    <submittedName>
        <fullName evidence="1">LamB/YcsF family protein</fullName>
    </submittedName>
</protein>
<evidence type="ECO:0000313" key="1">
    <source>
        <dbReference type="EMBL" id="MBI4921656.1"/>
    </source>
</evidence>
<dbReference type="SUPFAM" id="SSF88713">
    <property type="entry name" value="Glycoside hydrolase/deacetylase"/>
    <property type="match status" value="1"/>
</dbReference>
<sequence>MTRLDLNADLGEGIGDDKAMLAIVSSASIACGGHAGDEASMRAALRAAKARGVIVGAHPSFPDRENFGRTRMLLPPEELDASIRAQVRTLVELGDEEGWPVRYVKLHGALANMAAEEPAVAALCFAGVEGLVQGLAILAIDNSAQVEVAQMLGFPVILEAYADRAYTPEGLLVARAMPGAVLHDTAEIAERAVRLAQKGEILATDGTVIRSKARSLCIHGDTPGAVEIAMAVKAALAAAGVEIRPTF</sequence>
<proteinExistence type="predicted"/>
<comment type="caution">
    <text evidence="1">The sequence shown here is derived from an EMBL/GenBank/DDBJ whole genome shotgun (WGS) entry which is preliminary data.</text>
</comment>
<dbReference type="PANTHER" id="PTHR30292">
    <property type="entry name" value="UNCHARACTERIZED PROTEIN YBGL-RELATED"/>
    <property type="match status" value="1"/>
</dbReference>
<dbReference type="CDD" id="cd10787">
    <property type="entry name" value="LamB_YcsF_like"/>
    <property type="match status" value="1"/>
</dbReference>
<accession>A0A933L386</accession>
<organism evidence="1 2">
    <name type="scientific">Devosia nanyangense</name>
    <dbReference type="NCBI Taxonomy" id="1228055"/>
    <lineage>
        <taxon>Bacteria</taxon>
        <taxon>Pseudomonadati</taxon>
        <taxon>Pseudomonadota</taxon>
        <taxon>Alphaproteobacteria</taxon>
        <taxon>Hyphomicrobiales</taxon>
        <taxon>Devosiaceae</taxon>
        <taxon>Devosia</taxon>
    </lineage>
</organism>
<dbReference type="NCBIfam" id="NF003814">
    <property type="entry name" value="PRK05406.1-3"/>
    <property type="match status" value="1"/>
</dbReference>
<dbReference type="AlphaFoldDB" id="A0A933L386"/>
<dbReference type="Gene3D" id="3.20.20.370">
    <property type="entry name" value="Glycoside hydrolase/deacetylase"/>
    <property type="match status" value="1"/>
</dbReference>
<dbReference type="Proteomes" id="UP000782610">
    <property type="component" value="Unassembled WGS sequence"/>
</dbReference>
<dbReference type="EMBL" id="JACRAF010000022">
    <property type="protein sequence ID" value="MBI4921656.1"/>
    <property type="molecule type" value="Genomic_DNA"/>
</dbReference>
<dbReference type="PROSITE" id="PS51257">
    <property type="entry name" value="PROKAR_LIPOPROTEIN"/>
    <property type="match status" value="1"/>
</dbReference>
<dbReference type="InterPro" id="IPR005501">
    <property type="entry name" value="LamB/YcsF/PxpA-like"/>
</dbReference>
<dbReference type="GO" id="GO:0005975">
    <property type="term" value="P:carbohydrate metabolic process"/>
    <property type="evidence" value="ECO:0007669"/>
    <property type="project" value="InterPro"/>
</dbReference>
<name>A0A933L386_9HYPH</name>
<dbReference type="PANTHER" id="PTHR30292:SF0">
    <property type="entry name" value="5-OXOPROLINASE SUBUNIT A"/>
    <property type="match status" value="1"/>
</dbReference>
<reference evidence="1" key="1">
    <citation type="submission" date="2020-07" db="EMBL/GenBank/DDBJ databases">
        <title>Huge and variable diversity of episymbiotic CPR bacteria and DPANN archaea in groundwater ecosystems.</title>
        <authorList>
            <person name="He C.Y."/>
            <person name="Keren R."/>
            <person name="Whittaker M."/>
            <person name="Farag I.F."/>
            <person name="Doudna J."/>
            <person name="Cate J.H.D."/>
            <person name="Banfield J.F."/>
        </authorList>
    </citation>
    <scope>NUCLEOTIDE SEQUENCE</scope>
    <source>
        <strain evidence="1">NC_groundwater_1586_Pr3_B-0.1um_66_15</strain>
    </source>
</reference>
<evidence type="ECO:0000313" key="2">
    <source>
        <dbReference type="Proteomes" id="UP000782610"/>
    </source>
</evidence>